<evidence type="ECO:0000313" key="6">
    <source>
        <dbReference type="EMBL" id="UTI63197.1"/>
    </source>
</evidence>
<feature type="compositionally biased region" description="Gly residues" evidence="4">
    <location>
        <begin position="246"/>
        <end position="258"/>
    </location>
</feature>
<dbReference type="Proteomes" id="UP001056035">
    <property type="component" value="Chromosome"/>
</dbReference>
<dbReference type="Gene3D" id="1.10.10.10">
    <property type="entry name" value="Winged helix-like DNA-binding domain superfamily/Winged helix DNA-binding domain"/>
    <property type="match status" value="1"/>
</dbReference>
<feature type="compositionally biased region" description="Low complexity" evidence="4">
    <location>
        <begin position="259"/>
        <end position="275"/>
    </location>
</feature>
<dbReference type="Gene3D" id="1.20.120.530">
    <property type="entry name" value="GntR ligand-binding domain-like"/>
    <property type="match status" value="1"/>
</dbReference>
<protein>
    <submittedName>
        <fullName evidence="6">GntR family transcriptional regulator</fullName>
    </submittedName>
</protein>
<dbReference type="InterPro" id="IPR011711">
    <property type="entry name" value="GntR_C"/>
</dbReference>
<keyword evidence="7" id="KW-1185">Reference proteome</keyword>
<dbReference type="SUPFAM" id="SSF48008">
    <property type="entry name" value="GntR ligand-binding domain-like"/>
    <property type="match status" value="1"/>
</dbReference>
<evidence type="ECO:0000313" key="7">
    <source>
        <dbReference type="Proteomes" id="UP001056035"/>
    </source>
</evidence>
<dbReference type="PROSITE" id="PS50949">
    <property type="entry name" value="HTH_GNTR"/>
    <property type="match status" value="1"/>
</dbReference>
<dbReference type="PANTHER" id="PTHR43537:SF24">
    <property type="entry name" value="GLUCONATE OPERON TRANSCRIPTIONAL REPRESSOR"/>
    <property type="match status" value="1"/>
</dbReference>
<dbReference type="PANTHER" id="PTHR43537">
    <property type="entry name" value="TRANSCRIPTIONAL REGULATOR, GNTR FAMILY"/>
    <property type="match status" value="1"/>
</dbReference>
<dbReference type="SUPFAM" id="SSF46785">
    <property type="entry name" value="Winged helix' DNA-binding domain"/>
    <property type="match status" value="1"/>
</dbReference>
<keyword evidence="1" id="KW-0805">Transcription regulation</keyword>
<dbReference type="SMART" id="SM00345">
    <property type="entry name" value="HTH_GNTR"/>
    <property type="match status" value="1"/>
</dbReference>
<keyword evidence="2" id="KW-0238">DNA-binding</keyword>
<proteinExistence type="predicted"/>
<reference evidence="6 7" key="1">
    <citation type="submission" date="2022-06" db="EMBL/GenBank/DDBJ databases">
        <title>Paraconexibacter antarcticus.</title>
        <authorList>
            <person name="Kim C.S."/>
        </authorList>
    </citation>
    <scope>NUCLEOTIDE SEQUENCE [LARGE SCALE GENOMIC DNA]</scope>
    <source>
        <strain evidence="6 7">02-257</strain>
    </source>
</reference>
<feature type="domain" description="HTH gntR-type" evidence="5">
    <location>
        <begin position="8"/>
        <end position="76"/>
    </location>
</feature>
<name>A0ABY5DQW8_9ACTN</name>
<gene>
    <name evidence="6" type="ORF">NBH00_17745</name>
</gene>
<organism evidence="6 7">
    <name type="scientific">Paraconexibacter antarcticus</name>
    <dbReference type="NCBI Taxonomy" id="2949664"/>
    <lineage>
        <taxon>Bacteria</taxon>
        <taxon>Bacillati</taxon>
        <taxon>Actinomycetota</taxon>
        <taxon>Thermoleophilia</taxon>
        <taxon>Solirubrobacterales</taxon>
        <taxon>Paraconexibacteraceae</taxon>
        <taxon>Paraconexibacter</taxon>
    </lineage>
</organism>
<accession>A0ABY5DQW8</accession>
<dbReference type="EMBL" id="CP098502">
    <property type="protein sequence ID" value="UTI63197.1"/>
    <property type="molecule type" value="Genomic_DNA"/>
</dbReference>
<evidence type="ECO:0000256" key="3">
    <source>
        <dbReference type="ARBA" id="ARBA00023163"/>
    </source>
</evidence>
<dbReference type="Pfam" id="PF07729">
    <property type="entry name" value="FCD"/>
    <property type="match status" value="1"/>
</dbReference>
<evidence type="ECO:0000256" key="1">
    <source>
        <dbReference type="ARBA" id="ARBA00023015"/>
    </source>
</evidence>
<dbReference type="CDD" id="cd07377">
    <property type="entry name" value="WHTH_GntR"/>
    <property type="match status" value="1"/>
</dbReference>
<dbReference type="InterPro" id="IPR036390">
    <property type="entry name" value="WH_DNA-bd_sf"/>
</dbReference>
<feature type="region of interest" description="Disordered" evidence="4">
    <location>
        <begin position="246"/>
        <end position="275"/>
    </location>
</feature>
<dbReference type="RefSeq" id="WP_254569928.1">
    <property type="nucleotide sequence ID" value="NZ_CP098502.1"/>
</dbReference>
<evidence type="ECO:0000256" key="4">
    <source>
        <dbReference type="SAM" id="MobiDB-lite"/>
    </source>
</evidence>
<dbReference type="Pfam" id="PF00392">
    <property type="entry name" value="GntR"/>
    <property type="match status" value="1"/>
</dbReference>
<dbReference type="InterPro" id="IPR036388">
    <property type="entry name" value="WH-like_DNA-bd_sf"/>
</dbReference>
<sequence>MTVPNSSGLVSQQVFATLLEAVLSGRYAPGEKLPRQRELAADLDVTLGSLREALKRLEQMGLVEVRHGDATRVRDWREAGGLDVLAHVLFRGGTLDGRVLDDILEARTLLLRELGGLAAARRSDADAVRITELAAAFATHPDDAVAAAHVDFAFFTAVTQAAGNLVFVLILNAIRELYLGHVAAVPVTARPAELAPGYAELAAAIAAGEEERARAAAFALAARQRDLVRAALAGLLGGGGGGGGGADDGGGGAGGGGSAAAAAPGTAAAPTEAGR</sequence>
<dbReference type="InterPro" id="IPR000524">
    <property type="entry name" value="Tscrpt_reg_HTH_GntR"/>
</dbReference>
<dbReference type="InterPro" id="IPR008920">
    <property type="entry name" value="TF_FadR/GntR_C"/>
</dbReference>
<evidence type="ECO:0000259" key="5">
    <source>
        <dbReference type="PROSITE" id="PS50949"/>
    </source>
</evidence>
<evidence type="ECO:0000256" key="2">
    <source>
        <dbReference type="ARBA" id="ARBA00023125"/>
    </source>
</evidence>
<keyword evidence="3" id="KW-0804">Transcription</keyword>
<dbReference type="SMART" id="SM00895">
    <property type="entry name" value="FCD"/>
    <property type="match status" value="1"/>
</dbReference>